<evidence type="ECO:0000256" key="17">
    <source>
        <dbReference type="ARBA" id="ARBA00022884"/>
    </source>
</evidence>
<comment type="caution">
    <text evidence="23">The sequence shown here is derived from an EMBL/GenBank/DDBJ whole genome shotgun (WGS) entry which is preliminary data.</text>
</comment>
<dbReference type="EMBL" id="JAHFZB010000002">
    <property type="protein sequence ID" value="KAK6492490.1"/>
    <property type="molecule type" value="Genomic_DNA"/>
</dbReference>
<evidence type="ECO:0000256" key="10">
    <source>
        <dbReference type="ARBA" id="ARBA00022741"/>
    </source>
</evidence>
<dbReference type="PANTHER" id="PTHR14074">
    <property type="entry name" value="HELICASE WITH DEATH DOMAIN-RELATED"/>
    <property type="match status" value="1"/>
</dbReference>
<keyword evidence="18" id="KW-0051">Antiviral defense</keyword>
<evidence type="ECO:0000259" key="20">
    <source>
        <dbReference type="PROSITE" id="PS51192"/>
    </source>
</evidence>
<dbReference type="InterPro" id="IPR051363">
    <property type="entry name" value="RLR_Helicase"/>
</dbReference>
<evidence type="ECO:0000256" key="4">
    <source>
        <dbReference type="ARBA" id="ARBA00022490"/>
    </source>
</evidence>
<accession>A0ABR1A7G1</accession>
<comment type="catalytic activity">
    <reaction evidence="19">
        <text>ATP + H2O = ADP + phosphate + H(+)</text>
        <dbReference type="Rhea" id="RHEA:13065"/>
        <dbReference type="ChEBI" id="CHEBI:15377"/>
        <dbReference type="ChEBI" id="CHEBI:15378"/>
        <dbReference type="ChEBI" id="CHEBI:30616"/>
        <dbReference type="ChEBI" id="CHEBI:43474"/>
        <dbReference type="ChEBI" id="CHEBI:456216"/>
        <dbReference type="EC" id="3.6.4.13"/>
    </reaction>
    <physiologicalReaction direction="left-to-right" evidence="19">
        <dbReference type="Rhea" id="RHEA:13066"/>
    </physiologicalReaction>
</comment>
<evidence type="ECO:0000259" key="22">
    <source>
        <dbReference type="PROSITE" id="PS51789"/>
    </source>
</evidence>
<dbReference type="PROSITE" id="PS51192">
    <property type="entry name" value="HELICASE_ATP_BIND_1"/>
    <property type="match status" value="1"/>
</dbReference>
<evidence type="ECO:0000256" key="11">
    <source>
        <dbReference type="ARBA" id="ARBA00022801"/>
    </source>
</evidence>
<comment type="similarity">
    <text evidence="2">Belongs to the helicase family. RLR subfamily.</text>
</comment>
<feature type="domain" description="RLR CTR" evidence="22">
    <location>
        <begin position="809"/>
        <end position="937"/>
    </location>
</feature>
<dbReference type="InterPro" id="IPR001650">
    <property type="entry name" value="Helicase_C-like"/>
</dbReference>
<organism evidence="23 24">
    <name type="scientific">Huso huso</name>
    <name type="common">Beluga</name>
    <name type="synonym">Acipenser huso</name>
    <dbReference type="NCBI Taxonomy" id="61971"/>
    <lineage>
        <taxon>Eukaryota</taxon>
        <taxon>Metazoa</taxon>
        <taxon>Chordata</taxon>
        <taxon>Craniata</taxon>
        <taxon>Vertebrata</taxon>
        <taxon>Euteleostomi</taxon>
        <taxon>Actinopterygii</taxon>
        <taxon>Chondrostei</taxon>
        <taxon>Acipenseriformes</taxon>
        <taxon>Acipenseridae</taxon>
        <taxon>Huso</taxon>
    </lineage>
</organism>
<dbReference type="InterPro" id="IPR014001">
    <property type="entry name" value="Helicase_ATP-bd"/>
</dbReference>
<evidence type="ECO:0000256" key="19">
    <source>
        <dbReference type="ARBA" id="ARBA00049390"/>
    </source>
</evidence>
<dbReference type="InterPro" id="IPR021673">
    <property type="entry name" value="RLR_CTR"/>
</dbReference>
<dbReference type="PROSITE" id="PS51789">
    <property type="entry name" value="RLR_CTR"/>
    <property type="match status" value="1"/>
</dbReference>
<evidence type="ECO:0000256" key="9">
    <source>
        <dbReference type="ARBA" id="ARBA00022737"/>
    </source>
</evidence>
<evidence type="ECO:0000313" key="24">
    <source>
        <dbReference type="Proteomes" id="UP001369086"/>
    </source>
</evidence>
<evidence type="ECO:0000313" key="23">
    <source>
        <dbReference type="EMBL" id="KAK6492490.1"/>
    </source>
</evidence>
<dbReference type="Gene3D" id="2.170.150.30">
    <property type="entry name" value="RIG-I-like receptor, C-terminal regulatory domain"/>
    <property type="match status" value="1"/>
</dbReference>
<dbReference type="PROSITE" id="PS51194">
    <property type="entry name" value="HELICASE_CTER"/>
    <property type="match status" value="1"/>
</dbReference>
<dbReference type="InterPro" id="IPR027417">
    <property type="entry name" value="P-loop_NTPase"/>
</dbReference>
<keyword evidence="7" id="KW-0399">Innate immunity</keyword>
<evidence type="ECO:0000256" key="2">
    <source>
        <dbReference type="ARBA" id="ARBA00006866"/>
    </source>
</evidence>
<dbReference type="PANTHER" id="PTHR14074:SF16">
    <property type="entry name" value="ANTIVIRAL INNATE IMMUNE RESPONSE RECEPTOR RIG-I"/>
    <property type="match status" value="1"/>
</dbReference>
<reference evidence="23 24" key="1">
    <citation type="submission" date="2021-05" db="EMBL/GenBank/DDBJ databases">
        <authorList>
            <person name="Zahm M."/>
            <person name="Klopp C."/>
            <person name="Cabau C."/>
            <person name="Kuhl H."/>
            <person name="Suciu R."/>
            <person name="Ciorpac M."/>
            <person name="Holostenco D."/>
            <person name="Gessner J."/>
            <person name="Wuertz S."/>
            <person name="Hohne C."/>
            <person name="Stock M."/>
            <person name="Gislard M."/>
            <person name="Lluch J."/>
            <person name="Milhes M."/>
            <person name="Lampietro C."/>
            <person name="Lopez Roques C."/>
            <person name="Donnadieu C."/>
            <person name="Du K."/>
            <person name="Schartl M."/>
            <person name="Guiguen Y."/>
        </authorList>
    </citation>
    <scope>NUCLEOTIDE SEQUENCE [LARGE SCALE GENOMIC DNA]</scope>
    <source>
        <strain evidence="23">Hh-F2</strain>
        <tissue evidence="23">Blood</tissue>
    </source>
</reference>
<evidence type="ECO:0000256" key="1">
    <source>
        <dbReference type="ARBA" id="ARBA00004496"/>
    </source>
</evidence>
<keyword evidence="17" id="KW-0694">RNA-binding</keyword>
<protein>
    <recommendedName>
        <fullName evidence="3">RNA helicase</fullName>
        <ecNumber evidence="3">3.6.4.13</ecNumber>
    </recommendedName>
</protein>
<dbReference type="SUPFAM" id="SSF52540">
    <property type="entry name" value="P-loop containing nucleoside triphosphate hydrolases"/>
    <property type="match status" value="2"/>
</dbReference>
<feature type="domain" description="Helicase C-terminal" evidence="21">
    <location>
        <begin position="621"/>
        <end position="787"/>
    </location>
</feature>
<keyword evidence="5" id="KW-1017">Isopeptide bond</keyword>
<dbReference type="Pfam" id="PF18119">
    <property type="entry name" value="RIG-I_C"/>
    <property type="match status" value="1"/>
</dbReference>
<evidence type="ECO:0000256" key="5">
    <source>
        <dbReference type="ARBA" id="ARBA00022499"/>
    </source>
</evidence>
<keyword evidence="4" id="KW-0963">Cytoplasm</keyword>
<evidence type="ECO:0000256" key="13">
    <source>
        <dbReference type="ARBA" id="ARBA00022833"/>
    </source>
</evidence>
<keyword evidence="15" id="KW-0832">Ubl conjugation</keyword>
<dbReference type="Gene3D" id="3.40.50.300">
    <property type="entry name" value="P-loop containing nucleotide triphosphate hydrolases"/>
    <property type="match status" value="2"/>
</dbReference>
<evidence type="ECO:0000256" key="7">
    <source>
        <dbReference type="ARBA" id="ARBA00022588"/>
    </source>
</evidence>
<evidence type="ECO:0000256" key="3">
    <source>
        <dbReference type="ARBA" id="ARBA00012552"/>
    </source>
</evidence>
<dbReference type="EC" id="3.6.4.13" evidence="3"/>
<evidence type="ECO:0000259" key="21">
    <source>
        <dbReference type="PROSITE" id="PS51194"/>
    </source>
</evidence>
<dbReference type="InterPro" id="IPR011545">
    <property type="entry name" value="DEAD/DEAH_box_helicase_dom"/>
</dbReference>
<dbReference type="CDD" id="cd12090">
    <property type="entry name" value="MDA5_ID"/>
    <property type="match status" value="1"/>
</dbReference>
<keyword evidence="14" id="KW-0067">ATP-binding</keyword>
<keyword evidence="11" id="KW-0378">Hydrolase</keyword>
<keyword evidence="12" id="KW-0347">Helicase</keyword>
<proteinExistence type="inferred from homology"/>
<keyword evidence="10" id="KW-0547">Nucleotide-binding</keyword>
<evidence type="ECO:0000256" key="12">
    <source>
        <dbReference type="ARBA" id="ARBA00022806"/>
    </source>
</evidence>
<evidence type="ECO:0000256" key="15">
    <source>
        <dbReference type="ARBA" id="ARBA00022843"/>
    </source>
</evidence>
<dbReference type="Proteomes" id="UP001369086">
    <property type="component" value="Unassembled WGS sequence"/>
</dbReference>
<dbReference type="Pfam" id="PF00270">
    <property type="entry name" value="DEAD"/>
    <property type="match status" value="1"/>
</dbReference>
<dbReference type="InterPro" id="IPR031964">
    <property type="entry name" value="CARD_dom"/>
</dbReference>
<evidence type="ECO:0000256" key="18">
    <source>
        <dbReference type="ARBA" id="ARBA00023118"/>
    </source>
</evidence>
<comment type="subcellular location">
    <subcellularLocation>
        <location evidence="1">Cytoplasm</location>
    </subcellularLocation>
</comment>
<feature type="domain" description="Helicase ATP-binding" evidence="20">
    <location>
        <begin position="254"/>
        <end position="434"/>
    </location>
</feature>
<dbReference type="SMART" id="SM00490">
    <property type="entry name" value="HELICc"/>
    <property type="match status" value="1"/>
</dbReference>
<evidence type="ECO:0000256" key="16">
    <source>
        <dbReference type="ARBA" id="ARBA00022859"/>
    </source>
</evidence>
<gene>
    <name evidence="23" type="ORF">HHUSO_G1846</name>
</gene>
<evidence type="ECO:0000256" key="14">
    <source>
        <dbReference type="ARBA" id="ARBA00022840"/>
    </source>
</evidence>
<dbReference type="Pfam" id="PF16739">
    <property type="entry name" value="CARD_2"/>
    <property type="match status" value="2"/>
</dbReference>
<keyword evidence="8" id="KW-0479">Metal-binding</keyword>
<keyword evidence="6" id="KW-0597">Phosphoprotein</keyword>
<dbReference type="InterPro" id="IPR011029">
    <property type="entry name" value="DEATH-like_dom_sf"/>
</dbReference>
<name>A0ABR1A7G1_HUSHU</name>
<dbReference type="Pfam" id="PF11648">
    <property type="entry name" value="RIG-I_C-RD"/>
    <property type="match status" value="1"/>
</dbReference>
<dbReference type="Pfam" id="PF00271">
    <property type="entry name" value="Helicase_C"/>
    <property type="match status" value="1"/>
</dbReference>
<dbReference type="InterPro" id="IPR038557">
    <property type="entry name" value="RLR_C_sf"/>
</dbReference>
<evidence type="ECO:0000256" key="8">
    <source>
        <dbReference type="ARBA" id="ARBA00022723"/>
    </source>
</evidence>
<dbReference type="InterPro" id="IPR041204">
    <property type="entry name" value="RIG-I-like_C"/>
</dbReference>
<sequence>MSEKELLQRCCKYITEIIQPSLVLHYLDFFEPKEVELIKAKEEKEGPTHASALLLDMIQNVDSPGWFQMFLDGLSIAGYPTLSKSIDMEDFTELDKSRLYKQMVRKLRPTLEPGARPMDILPHLSECLLQPQEEEVRQVTESKGDHAGMGRLLDFILRSDNPQWYKTLQDALSAAGYDNLALGDQEGNVRTRLAGYADMSGTEEIEMTYSQEAEMEDLHANLDTDAEPRQKVVRYDSQISSPLTELRAYQEELALPALESRNTIICAPTGSGKTIIAVEICWQHLRQGTEESKRKVAFLANTIPLCQQQMELFMKYFQNTDFEVIGCFGESASNLTVKVAVEGYDIIVMTPMILQLKLENGTIPSLSTFTLIFFDECHNTSKKHSYNSIMGMYMDIRLEGPPSTALPQIVGLTASVGVGKSKNVDGALEHIYQLCANLDTHTLSTVTKHLNELRKFVFVPSKDIRLVNVFFLAPRRSVDPFMDVVLGLMAHVESIAKKTYNIESLSKVPMSTRGSQAYEQWVVTVQRQCKVLKLVDQDEEEEMKICRKLVTCSEHLRKYNDSLIISEDARAIDAINYLQKYFDNLDPTRFDETDQKLFSVFEERSKELLRIASSSGRENPKLQELQSVLDEQYHYNSETKTILFVKTRALAEAIEQWILETPALAHLKPKVLIGRRRTENTAGMTLSTQKDALSAFESEGGSKLLIATSVADEGIDIAQCNLVLLYDYVGNVIKMVQTRGRGRAMDSRCILITSSRENAEKEQINMLQEKVMYDAIQTVQNIETDVFLAKVRNVQKRQKKQRDLERRMAPEKKKEEIPFLLQCGKCRQNACKSDEIRVIQNNHRVVISKAFLPLCNIQPHPKPQVCDVLEKKSKIFCRTCNRDWGILASCMGLDNLPVLKISGFTFVNLRTGQRKSVVKWQDFPGLLKDFDFELDVLDQDSSEGAGPSRLS</sequence>
<keyword evidence="13" id="KW-0862">Zinc</keyword>
<keyword evidence="24" id="KW-1185">Reference proteome</keyword>
<dbReference type="Gene3D" id="1.10.533.10">
    <property type="entry name" value="Death Domain, Fas"/>
    <property type="match status" value="2"/>
</dbReference>
<keyword evidence="16" id="KW-0391">Immunity</keyword>
<evidence type="ECO:0000256" key="6">
    <source>
        <dbReference type="ARBA" id="ARBA00022553"/>
    </source>
</evidence>
<keyword evidence="9" id="KW-0677">Repeat</keyword>
<dbReference type="Gene3D" id="1.20.1320.30">
    <property type="match status" value="1"/>
</dbReference>
<dbReference type="SMART" id="SM00487">
    <property type="entry name" value="DEXDc"/>
    <property type="match status" value="1"/>
</dbReference>